<accession>A0AAD9FVF5</accession>
<keyword evidence="8" id="KW-1185">Reference proteome</keyword>
<protein>
    <submittedName>
        <fullName evidence="7">Uncharacterized protein</fullName>
    </submittedName>
</protein>
<evidence type="ECO:0000256" key="2">
    <source>
        <dbReference type="ARBA" id="ARBA00022723"/>
    </source>
</evidence>
<keyword evidence="5" id="KW-0539">Nucleus</keyword>
<feature type="compositionally biased region" description="Polar residues" evidence="6">
    <location>
        <begin position="58"/>
        <end position="74"/>
    </location>
</feature>
<evidence type="ECO:0000256" key="5">
    <source>
        <dbReference type="ARBA" id="ARBA00023242"/>
    </source>
</evidence>
<name>A0AAD9FVF5_PAPLA</name>
<evidence type="ECO:0000313" key="8">
    <source>
        <dbReference type="Proteomes" id="UP001182556"/>
    </source>
</evidence>
<feature type="region of interest" description="Disordered" evidence="6">
    <location>
        <begin position="247"/>
        <end position="336"/>
    </location>
</feature>
<proteinExistence type="predicted"/>
<keyword evidence="3" id="KW-0805">Transcription regulation</keyword>
<evidence type="ECO:0000313" key="7">
    <source>
        <dbReference type="EMBL" id="KAK1926802.1"/>
    </source>
</evidence>
<dbReference type="GO" id="GO:0005634">
    <property type="term" value="C:nucleus"/>
    <property type="evidence" value="ECO:0007669"/>
    <property type="project" value="UniProtKB-SubCell"/>
</dbReference>
<dbReference type="AlphaFoldDB" id="A0AAD9FVF5"/>
<keyword evidence="4" id="KW-0804">Transcription</keyword>
<gene>
    <name evidence="7" type="ORF">DB88DRAFT_522523</name>
</gene>
<evidence type="ECO:0000256" key="1">
    <source>
        <dbReference type="ARBA" id="ARBA00004123"/>
    </source>
</evidence>
<feature type="region of interest" description="Disordered" evidence="6">
    <location>
        <begin position="766"/>
        <end position="796"/>
    </location>
</feature>
<feature type="compositionally biased region" description="Polar residues" evidence="6">
    <location>
        <begin position="264"/>
        <end position="283"/>
    </location>
</feature>
<dbReference type="GO" id="GO:0000981">
    <property type="term" value="F:DNA-binding transcription factor activity, RNA polymerase II-specific"/>
    <property type="evidence" value="ECO:0007669"/>
    <property type="project" value="InterPro"/>
</dbReference>
<feature type="compositionally biased region" description="Basic and acidic residues" evidence="6">
    <location>
        <begin position="298"/>
        <end position="323"/>
    </location>
</feature>
<organism evidence="7 8">
    <name type="scientific">Papiliotrema laurentii</name>
    <name type="common">Cryptococcus laurentii</name>
    <dbReference type="NCBI Taxonomy" id="5418"/>
    <lineage>
        <taxon>Eukaryota</taxon>
        <taxon>Fungi</taxon>
        <taxon>Dikarya</taxon>
        <taxon>Basidiomycota</taxon>
        <taxon>Agaricomycotina</taxon>
        <taxon>Tremellomycetes</taxon>
        <taxon>Tremellales</taxon>
        <taxon>Rhynchogastremaceae</taxon>
        <taxon>Papiliotrema</taxon>
    </lineage>
</organism>
<dbReference type="PANTHER" id="PTHR47338">
    <property type="entry name" value="ZN(II)2CYS6 TRANSCRIPTION FACTOR (EUROFUNG)-RELATED"/>
    <property type="match status" value="1"/>
</dbReference>
<dbReference type="Proteomes" id="UP001182556">
    <property type="component" value="Unassembled WGS sequence"/>
</dbReference>
<evidence type="ECO:0000256" key="4">
    <source>
        <dbReference type="ARBA" id="ARBA00023163"/>
    </source>
</evidence>
<comment type="subcellular location">
    <subcellularLocation>
        <location evidence="1">Nucleus</location>
    </subcellularLocation>
</comment>
<feature type="region of interest" description="Disordered" evidence="6">
    <location>
        <begin position="44"/>
        <end position="74"/>
    </location>
</feature>
<dbReference type="EMBL" id="JAODAN010000002">
    <property type="protein sequence ID" value="KAK1926802.1"/>
    <property type="molecule type" value="Genomic_DNA"/>
</dbReference>
<comment type="caution">
    <text evidence="7">The sequence shown here is derived from an EMBL/GenBank/DDBJ whole genome shotgun (WGS) entry which is preliminary data.</text>
</comment>
<reference evidence="7" key="1">
    <citation type="submission" date="2023-02" db="EMBL/GenBank/DDBJ databases">
        <title>Identification and recombinant expression of a fungal hydrolase from Papiliotrema laurentii that hydrolyzes apple cutin and clears colloidal polyester polyurethane.</title>
        <authorList>
            <consortium name="DOE Joint Genome Institute"/>
            <person name="Roman V.A."/>
            <person name="Bojanowski C."/>
            <person name="Crable B.R."/>
            <person name="Wagner D.N."/>
            <person name="Hung C.S."/>
            <person name="Nadeau L.J."/>
            <person name="Schratz L."/>
            <person name="Haridas S."/>
            <person name="Pangilinan J."/>
            <person name="Lipzen A."/>
            <person name="Na H."/>
            <person name="Yan M."/>
            <person name="Ng V."/>
            <person name="Grigoriev I.V."/>
            <person name="Spatafora J.W."/>
            <person name="Barlow D."/>
            <person name="Biffinger J."/>
            <person name="Kelley-Loughnane N."/>
            <person name="Varaljay V.A."/>
            <person name="Crookes-Goodson W.J."/>
        </authorList>
    </citation>
    <scope>NUCLEOTIDE SEQUENCE</scope>
    <source>
        <strain evidence="7">5307AH</strain>
    </source>
</reference>
<evidence type="ECO:0000256" key="6">
    <source>
        <dbReference type="SAM" id="MobiDB-lite"/>
    </source>
</evidence>
<dbReference type="PANTHER" id="PTHR47338:SF29">
    <property type="entry name" value="ZN(2)-C6 FUNGAL-TYPE DOMAIN-CONTAINING PROTEIN"/>
    <property type="match status" value="1"/>
</dbReference>
<sequence>MHCDVMRGSRSDPRRVFGSIWASPTALLSRPSGMEMIGVSFGRVQKSKTKSETKSGTIRSHQTPSHIIRSPSSGSLQLCQNPNKIPIRPIGHQARFLLAIPKIFEDKNKRKRKATPQNPPRYTLPRRCHTTGVDSLLSQLELDLVYSTCHGVGALWGQDRSVIHFLFGSIRDTWVSPSWPLRSFDQSINVEYSPVSWPTPLQHTLFAIDQASCDTAFDRIGSMMDPDEHRDTDFDMHFYSIKTASDLGHSGQATPTYTEGYGNDSGTSSSHNPSLFPSLSTGAAPSEEDYSVQDADGFDTRFEDEHSRRSESTRDDAKSDDTKPSPQKKPRITLARGGACVPCRNRKLQVGLDVSVSSSEHELEALLISRGGTIPPSQLRGVLSSSSLTDSVIQSSPLYATSEPLASPFPSGPSGLLLPTTSTLSSGMSLASMRTVDIIPQSALEIGLITFVLPYTPHLSIPLHPERFVSLLYLPEGDPRRPHPALLYILFAEAARLLQQGTPPPLFPPLPASLFPARTLPSIPARTVDPAQLRQYIGTSSLALLERARAELDKGIRAADRPFDLARAAVGMAHYLHTVGRFFEAWSLPVAQLHIMCETHRALPGTTIPVMGQISFTNAPLDLSPLSSSMSQSSNGTSLMMNPGFPAVLSPPSGHTPLASELDTAERISAFWAAKAQQWTASIARGLTSSLPDDDCTTPWPSGSGNVELGSSTQGQFSVDDLFDPCSDMQSSPYPETTYVLALKSLGLLHRAVRLGSPRYRAVRREDDPGVSLAPPAPIPRLTDRKPASGPRADGAEIRRVQRSLEMANHRKEAYDMAVSCARAHVGLIQRVKPDQWVHVDMAVAHTLAFVARFLNQESHRLVAIGRAAGAKMAADEAEILRVVLERDIAKHLPMARMLAANVQLAKERTGEGMRG</sequence>
<evidence type="ECO:0000256" key="3">
    <source>
        <dbReference type="ARBA" id="ARBA00023015"/>
    </source>
</evidence>
<dbReference type="InterPro" id="IPR050815">
    <property type="entry name" value="TF_fung"/>
</dbReference>
<keyword evidence="2" id="KW-0479">Metal-binding</keyword>
<dbReference type="GO" id="GO:0046872">
    <property type="term" value="F:metal ion binding"/>
    <property type="evidence" value="ECO:0007669"/>
    <property type="project" value="UniProtKB-KW"/>
</dbReference>